<dbReference type="AlphaFoldDB" id="A0A6M3KV68"/>
<dbReference type="InterPro" id="IPR029052">
    <property type="entry name" value="Metallo-depent_PP-like"/>
</dbReference>
<organism evidence="1">
    <name type="scientific">viral metagenome</name>
    <dbReference type="NCBI Taxonomy" id="1070528"/>
    <lineage>
        <taxon>unclassified sequences</taxon>
        <taxon>metagenomes</taxon>
        <taxon>organismal metagenomes</taxon>
    </lineage>
</organism>
<dbReference type="EMBL" id="MT142610">
    <property type="protein sequence ID" value="QJA86017.1"/>
    <property type="molecule type" value="Genomic_DNA"/>
</dbReference>
<accession>A0A6M3KV68</accession>
<sequence length="281" mass="32302">MEVIERKIEYSRPDKFYFYPLGDIHKGVVHCDEDLLEQKINEIKRERNALWLGMGDYGDLVSPSDFKRWDGRILAPWMKGHEDHVGATQCDSIEEQLSPIWNKCIGLIEGNHEESIRKWNHYNLIEELLKRANKKHNVPYGGVQTLIRLNFKRKNTNDSHDYIIHARHGEGSARTSGARALAVLRLTQTFINAHIVLMGHLHGQESPDIPQRMILRNGKVRSFETIAVMTGAWLKGYMQGVPASYVERWGCPPSTLGCPRIVIEPDKDRMTLEKVRQTIAL</sequence>
<reference evidence="1" key="1">
    <citation type="submission" date="2020-03" db="EMBL/GenBank/DDBJ databases">
        <title>The deep terrestrial virosphere.</title>
        <authorList>
            <person name="Holmfeldt K."/>
            <person name="Nilsson E."/>
            <person name="Simone D."/>
            <person name="Lopez-Fernandez M."/>
            <person name="Wu X."/>
            <person name="de Brujin I."/>
            <person name="Lundin D."/>
            <person name="Andersson A."/>
            <person name="Bertilsson S."/>
            <person name="Dopson M."/>
        </authorList>
    </citation>
    <scope>NUCLEOTIDE SEQUENCE</scope>
    <source>
        <strain evidence="1">MM415B02148</strain>
    </source>
</reference>
<name>A0A6M3KV68_9ZZZZ</name>
<evidence type="ECO:0000313" key="1">
    <source>
        <dbReference type="EMBL" id="QJA86017.1"/>
    </source>
</evidence>
<protein>
    <recommendedName>
        <fullName evidence="2">Calcineurin-like phosphoesterase</fullName>
    </recommendedName>
</protein>
<proteinExistence type="predicted"/>
<dbReference type="GO" id="GO:0016787">
    <property type="term" value="F:hydrolase activity"/>
    <property type="evidence" value="ECO:0007669"/>
    <property type="project" value="InterPro"/>
</dbReference>
<gene>
    <name evidence="1" type="ORF">MM415B02148_0003</name>
</gene>
<dbReference type="SUPFAM" id="SSF56300">
    <property type="entry name" value="Metallo-dependent phosphatases"/>
    <property type="match status" value="1"/>
</dbReference>
<evidence type="ECO:0008006" key="2">
    <source>
        <dbReference type="Google" id="ProtNLM"/>
    </source>
</evidence>